<keyword evidence="10" id="KW-0472">Membrane</keyword>
<dbReference type="GO" id="GO:0005524">
    <property type="term" value="F:ATP binding"/>
    <property type="evidence" value="ECO:0007669"/>
    <property type="project" value="UniProtKB-KW"/>
</dbReference>
<comment type="catalytic activity">
    <reaction evidence="8">
        <text>tRNA(Leu) + L-leucine + ATP = L-leucyl-tRNA(Leu) + AMP + diphosphate</text>
        <dbReference type="Rhea" id="RHEA:11688"/>
        <dbReference type="Rhea" id="RHEA-COMP:9613"/>
        <dbReference type="Rhea" id="RHEA-COMP:9622"/>
        <dbReference type="ChEBI" id="CHEBI:30616"/>
        <dbReference type="ChEBI" id="CHEBI:33019"/>
        <dbReference type="ChEBI" id="CHEBI:57427"/>
        <dbReference type="ChEBI" id="CHEBI:78442"/>
        <dbReference type="ChEBI" id="CHEBI:78494"/>
        <dbReference type="ChEBI" id="CHEBI:456215"/>
        <dbReference type="EC" id="6.1.1.4"/>
    </reaction>
</comment>
<comment type="similarity">
    <text evidence="1 9">Belongs to the class-I aminoacyl-tRNA synthetase family.</text>
</comment>
<keyword evidence="7 9" id="KW-0030">Aminoacyl-tRNA synthetase</keyword>
<organism evidence="14 15">
    <name type="scientific">Candidatus Karelsulcia muelleri</name>
    <dbReference type="NCBI Taxonomy" id="336810"/>
    <lineage>
        <taxon>Bacteria</taxon>
        <taxon>Pseudomonadati</taxon>
        <taxon>Bacteroidota</taxon>
        <taxon>Flavobacteriia</taxon>
        <taxon>Flavobacteriales</taxon>
        <taxon>Candidatus Karelsulcia</taxon>
    </lineage>
</organism>
<dbReference type="Pfam" id="PF09334">
    <property type="entry name" value="tRNA-synt_1g"/>
    <property type="match status" value="1"/>
</dbReference>
<feature type="domain" description="Leucyl-tRNA synthetase editing" evidence="13">
    <location>
        <begin position="276"/>
        <end position="412"/>
    </location>
</feature>
<dbReference type="PRINTS" id="PR00985">
    <property type="entry name" value="TRNASYNTHLEU"/>
</dbReference>
<dbReference type="Gene3D" id="3.40.50.620">
    <property type="entry name" value="HUPs"/>
    <property type="match status" value="3"/>
</dbReference>
<dbReference type="SUPFAM" id="SSF50677">
    <property type="entry name" value="ValRS/IleRS/LeuRS editing domain"/>
    <property type="match status" value="1"/>
</dbReference>
<dbReference type="InterPro" id="IPR002302">
    <property type="entry name" value="Leu-tRNA-ligase"/>
</dbReference>
<dbReference type="EMBL" id="CP028359">
    <property type="protein sequence ID" value="AXN02701.1"/>
    <property type="molecule type" value="Genomic_DNA"/>
</dbReference>
<evidence type="ECO:0000256" key="10">
    <source>
        <dbReference type="SAM" id="Phobius"/>
    </source>
</evidence>
<gene>
    <name evidence="14" type="ORF">C9I73_168</name>
</gene>
<dbReference type="OrthoDB" id="9810365at2"/>
<evidence type="ECO:0000259" key="11">
    <source>
        <dbReference type="Pfam" id="PF08264"/>
    </source>
</evidence>
<feature type="domain" description="Methionyl/Valyl/Leucyl/Isoleucyl-tRNA synthetase anticodon-binding" evidence="11">
    <location>
        <begin position="760"/>
        <end position="864"/>
    </location>
</feature>
<evidence type="ECO:0000313" key="14">
    <source>
        <dbReference type="EMBL" id="AXN02701.1"/>
    </source>
</evidence>
<dbReference type="GO" id="GO:0005829">
    <property type="term" value="C:cytosol"/>
    <property type="evidence" value="ECO:0007669"/>
    <property type="project" value="TreeGrafter"/>
</dbReference>
<dbReference type="InterPro" id="IPR015413">
    <property type="entry name" value="Methionyl/Leucyl_tRNA_Synth"/>
</dbReference>
<dbReference type="InterPro" id="IPR014729">
    <property type="entry name" value="Rossmann-like_a/b/a_fold"/>
</dbReference>
<dbReference type="PANTHER" id="PTHR43740:SF2">
    <property type="entry name" value="LEUCINE--TRNA LIGASE, MITOCHONDRIAL"/>
    <property type="match status" value="1"/>
</dbReference>
<evidence type="ECO:0000259" key="12">
    <source>
        <dbReference type="Pfam" id="PF09334"/>
    </source>
</evidence>
<name>A0A346E146_9FLAO</name>
<evidence type="ECO:0000256" key="5">
    <source>
        <dbReference type="ARBA" id="ARBA00022840"/>
    </source>
</evidence>
<evidence type="ECO:0000256" key="1">
    <source>
        <dbReference type="ARBA" id="ARBA00005594"/>
    </source>
</evidence>
<dbReference type="GO" id="GO:0002161">
    <property type="term" value="F:aminoacyl-tRNA deacylase activity"/>
    <property type="evidence" value="ECO:0007669"/>
    <property type="project" value="InterPro"/>
</dbReference>
<evidence type="ECO:0000256" key="9">
    <source>
        <dbReference type="RuleBase" id="RU363039"/>
    </source>
</evidence>
<evidence type="ECO:0000256" key="2">
    <source>
        <dbReference type="ARBA" id="ARBA00013164"/>
    </source>
</evidence>
<evidence type="ECO:0000256" key="6">
    <source>
        <dbReference type="ARBA" id="ARBA00022917"/>
    </source>
</evidence>
<evidence type="ECO:0000259" key="13">
    <source>
        <dbReference type="Pfam" id="PF13603"/>
    </source>
</evidence>
<accession>A0A346E146</accession>
<sequence length="903" mass="107638">MKYNFKKIETKWQEIWKKKKIYLTKNILDKKKFYVLDMFPYPSGYGLHVGHILGYTASDVFSRFKKSLGYNVLHPIGFDSFGLPTEQFAIKTGQSPKQITKLNIKTYSKQLLKLGLSYDWNRTISTHKKEYFKWTQWIFLKLFNSWYDKKKEKAKDIKKLIKIFNKNGNLNVLAYSRFSKKFNSFQWKKLNCSDQERILQNYRLAFISKSSVNWCPKLGSVLANEEIENKLSKIGCYPVCKKKMFQWSLRIKAYLVRLLKDLKLIKGTKKLKSIQKNWICETKGINIVFFLYKENNIINKRAKFEIFTTKPYLLFGISFFCFPFGSSLIKKYTQFGRNYKKRIFKNRIVIFSGLYAVNNLNTNKIPIFISNFVKDKFNKQIIHCIPYVNFESYFLAKKINLNITRIINKNKFHKICINSKFLTGLDIKIANLLIIKFLITKKIGFLCRKYKINNAIFSRQRSWGEPIPIYFKNKIPIPIYEKYLPLSLPNVKNKRKDFAFAWNKKKKQIVYTSLIDDKNIFKLEICTMPSWAASNFYFLRYMDPNNFEFLVDKKIENYWRNVDLYIGGIEHATGHLIYSRFIYKFLYDRGFVSSKEPFRKILNQGMILAKSAIIFKKKNKLFSYFLVKDNIKKFQKIYIDVNLLKNKNEVNIKKLRNWIPEFRTAKFISENNKFFCYRLVEKMSKSKFNVINPDYICKEYGADTLRLYEMFLGPLDKAKIWNLISIKGVHMFLKNFWNLFHYKNKFRIDESKSSYKEKSLLNVSITKIKKSLESHHFNIPISEFMILLNKLKEMKCNKRDILEPFTILISFYAPHISEEIWEKLGNNKSIFFATFPKMNENLLLKKYLLYPITLNGKFKFKIKTDISVNTSKLITRIFHSLLMAQPIKKLFIVQNKILNFVTK</sequence>
<feature type="transmembrane region" description="Helical" evidence="10">
    <location>
        <begin position="311"/>
        <end position="329"/>
    </location>
</feature>
<dbReference type="Gene3D" id="1.10.730.10">
    <property type="entry name" value="Isoleucyl-tRNA Synthetase, Domain 1"/>
    <property type="match status" value="1"/>
</dbReference>
<keyword evidence="10" id="KW-0812">Transmembrane</keyword>
<dbReference type="FunFam" id="3.40.50.620:FF:000060">
    <property type="entry name" value="Leucine--tRNA ligase"/>
    <property type="match status" value="1"/>
</dbReference>
<dbReference type="InterPro" id="IPR025709">
    <property type="entry name" value="Leu_tRNA-synth_edit"/>
</dbReference>
<evidence type="ECO:0000256" key="7">
    <source>
        <dbReference type="ARBA" id="ARBA00023146"/>
    </source>
</evidence>
<keyword evidence="4 9" id="KW-0547">Nucleotide-binding</keyword>
<dbReference type="Pfam" id="PF08264">
    <property type="entry name" value="Anticodon_1"/>
    <property type="match status" value="1"/>
</dbReference>
<protein>
    <recommendedName>
        <fullName evidence="2">leucine--tRNA ligase</fullName>
        <ecNumber evidence="2">6.1.1.4</ecNumber>
    </recommendedName>
</protein>
<dbReference type="InterPro" id="IPR009008">
    <property type="entry name" value="Val/Leu/Ile-tRNA-synth_edit"/>
</dbReference>
<dbReference type="FunFam" id="1.10.730.10:FF:000002">
    <property type="entry name" value="Leucine--tRNA ligase"/>
    <property type="match status" value="1"/>
</dbReference>
<evidence type="ECO:0000256" key="3">
    <source>
        <dbReference type="ARBA" id="ARBA00022598"/>
    </source>
</evidence>
<dbReference type="AlphaFoldDB" id="A0A346E146"/>
<evidence type="ECO:0000256" key="4">
    <source>
        <dbReference type="ARBA" id="ARBA00022741"/>
    </source>
</evidence>
<dbReference type="GO" id="GO:0004823">
    <property type="term" value="F:leucine-tRNA ligase activity"/>
    <property type="evidence" value="ECO:0007669"/>
    <property type="project" value="UniProtKB-EC"/>
</dbReference>
<dbReference type="PANTHER" id="PTHR43740">
    <property type="entry name" value="LEUCYL-TRNA SYNTHETASE"/>
    <property type="match status" value="1"/>
</dbReference>
<dbReference type="RefSeq" id="WP_158380405.1">
    <property type="nucleotide sequence ID" value="NZ_CP028359.1"/>
</dbReference>
<dbReference type="InterPro" id="IPR009080">
    <property type="entry name" value="tRNAsynth_Ia_anticodon-bd"/>
</dbReference>
<reference evidence="14 15" key="1">
    <citation type="submission" date="2018-03" db="EMBL/GenBank/DDBJ databases">
        <title>A parallel universe: an anciently diverged bacterial symbiosis in a Hawaiian planthopper (Hemiptera: Cixiidae) reveals rearranged nutritional responsibilities.</title>
        <authorList>
            <person name="Bennett G."/>
            <person name="Mao M."/>
        </authorList>
    </citation>
    <scope>NUCLEOTIDE SEQUENCE [LARGE SCALE GENOMIC DNA]</scope>
    <source>
        <strain evidence="14 15">OLIH</strain>
    </source>
</reference>
<dbReference type="SUPFAM" id="SSF52374">
    <property type="entry name" value="Nucleotidylyl transferase"/>
    <property type="match status" value="1"/>
</dbReference>
<keyword evidence="3 9" id="KW-0436">Ligase</keyword>
<keyword evidence="5 9" id="KW-0067">ATP-binding</keyword>
<feature type="domain" description="Methionyl/Leucyl tRNA synthetase" evidence="12">
    <location>
        <begin position="38"/>
        <end position="147"/>
    </location>
</feature>
<keyword evidence="10" id="KW-1133">Transmembrane helix</keyword>
<dbReference type="EC" id="6.1.1.4" evidence="2"/>
<dbReference type="SUPFAM" id="SSF47323">
    <property type="entry name" value="Anticodon-binding domain of a subclass of class I aminoacyl-tRNA synthetases"/>
    <property type="match status" value="1"/>
</dbReference>
<dbReference type="InterPro" id="IPR013155">
    <property type="entry name" value="M/V/L/I-tRNA-synth_anticd-bd"/>
</dbReference>
<dbReference type="GO" id="GO:0006429">
    <property type="term" value="P:leucyl-tRNA aminoacylation"/>
    <property type="evidence" value="ECO:0007669"/>
    <property type="project" value="InterPro"/>
</dbReference>
<dbReference type="Proteomes" id="UP000257017">
    <property type="component" value="Chromosome"/>
</dbReference>
<evidence type="ECO:0000256" key="8">
    <source>
        <dbReference type="ARBA" id="ARBA00047469"/>
    </source>
</evidence>
<keyword evidence="6 9" id="KW-0648">Protein biosynthesis</keyword>
<proteinExistence type="inferred from homology"/>
<dbReference type="Pfam" id="PF13603">
    <property type="entry name" value="tRNA-synt_1_2"/>
    <property type="match status" value="1"/>
</dbReference>
<evidence type="ECO:0000313" key="15">
    <source>
        <dbReference type="Proteomes" id="UP000257017"/>
    </source>
</evidence>